<dbReference type="RefSeq" id="WP_257714729.1">
    <property type="nucleotide sequence ID" value="NZ_JANJOU010000002.1"/>
</dbReference>
<dbReference type="InterPro" id="IPR055438">
    <property type="entry name" value="AstE_AspA_cat"/>
</dbReference>
<keyword evidence="3" id="KW-0378">Hydrolase</keyword>
<dbReference type="EMBL" id="JANJOU010000002">
    <property type="protein sequence ID" value="MCR0981048.1"/>
    <property type="molecule type" value="Genomic_DNA"/>
</dbReference>
<organism evidence="7 8">
    <name type="scientific">Roseomonas populi</name>
    <dbReference type="NCBI Taxonomy" id="3121582"/>
    <lineage>
        <taxon>Bacteria</taxon>
        <taxon>Pseudomonadati</taxon>
        <taxon>Pseudomonadota</taxon>
        <taxon>Alphaproteobacteria</taxon>
        <taxon>Acetobacterales</taxon>
        <taxon>Roseomonadaceae</taxon>
        <taxon>Roseomonas</taxon>
    </lineage>
</organism>
<keyword evidence="8" id="KW-1185">Reference proteome</keyword>
<proteinExistence type="predicted"/>
<name>A0ABT1X0Z5_9PROT</name>
<dbReference type="InterPro" id="IPR053138">
    <property type="entry name" value="N-alpha-Ac-DABA_deacetylase"/>
</dbReference>
<reference evidence="7 8" key="1">
    <citation type="submission" date="2022-06" db="EMBL/GenBank/DDBJ databases">
        <title>Roseomonas CN29.</title>
        <authorList>
            <person name="Cheng Y."/>
            <person name="He X."/>
        </authorList>
    </citation>
    <scope>NUCLEOTIDE SEQUENCE [LARGE SCALE GENOMIC DNA]</scope>
    <source>
        <strain evidence="7 8">CN29</strain>
    </source>
</reference>
<comment type="caution">
    <text evidence="7">The sequence shown here is derived from an EMBL/GenBank/DDBJ whole genome shotgun (WGS) entry which is preliminary data.</text>
</comment>
<accession>A0ABT1X0Z5</accession>
<feature type="region of interest" description="Disordered" evidence="5">
    <location>
        <begin position="93"/>
        <end position="113"/>
    </location>
</feature>
<evidence type="ECO:0000259" key="6">
    <source>
        <dbReference type="Pfam" id="PF24827"/>
    </source>
</evidence>
<dbReference type="PANTHER" id="PTHR37326:SF1">
    <property type="entry name" value="BLL3975 PROTEIN"/>
    <property type="match status" value="1"/>
</dbReference>
<comment type="cofactor">
    <cofactor evidence="1">
        <name>Zn(2+)</name>
        <dbReference type="ChEBI" id="CHEBI:29105"/>
    </cofactor>
</comment>
<evidence type="ECO:0000313" key="7">
    <source>
        <dbReference type="EMBL" id="MCR0981048.1"/>
    </source>
</evidence>
<sequence length="337" mass="35482">MQDFPTAFAASAPGRHKARIALGTSASGTELGIPVTILRGARPGPCLWINGQVHGDELNGLLAAFDLMDSIDPTSLSGSIVLSTTANPFALDARRKRTPADEEDLDQSYPGRADGLPTQRLAAALFPHIAEHADVTVCMHTVGTPYDGRPYAVYKLHPDSGVTEAELLRLTAHFSPAISCRMSVAAGGAELPGNIAGALDYQLLARGRTAFMLEVGGGGRAESPFIAAATTGLRGLATSMGMLGGSAPALPRSLLRATRRGHLTCSHGGFAQTGVVPGSVVKAGEPILRIRNAWGELVETVTQDRDVFVIALRRDPVMQSGDRAAFVAWEWDDVPID</sequence>
<dbReference type="Proteomes" id="UP001524642">
    <property type="component" value="Unassembled WGS sequence"/>
</dbReference>
<evidence type="ECO:0000256" key="2">
    <source>
        <dbReference type="ARBA" id="ARBA00022723"/>
    </source>
</evidence>
<dbReference type="PANTHER" id="PTHR37326">
    <property type="entry name" value="BLL3975 PROTEIN"/>
    <property type="match status" value="1"/>
</dbReference>
<keyword evidence="4" id="KW-0862">Zinc</keyword>
<gene>
    <name evidence="7" type="ORF">NRP21_03185</name>
</gene>
<dbReference type="SUPFAM" id="SSF53187">
    <property type="entry name" value="Zn-dependent exopeptidases"/>
    <property type="match status" value="1"/>
</dbReference>
<evidence type="ECO:0000313" key="8">
    <source>
        <dbReference type="Proteomes" id="UP001524642"/>
    </source>
</evidence>
<dbReference type="PIRSF" id="PIRSF039012">
    <property type="entry name" value="ASP"/>
    <property type="match status" value="1"/>
</dbReference>
<protein>
    <submittedName>
        <fullName evidence="7">M14 family metallopeptidase</fullName>
    </submittedName>
</protein>
<evidence type="ECO:0000256" key="1">
    <source>
        <dbReference type="ARBA" id="ARBA00001947"/>
    </source>
</evidence>
<dbReference type="CDD" id="cd06255">
    <property type="entry name" value="M14_ASTE_ASPA-like"/>
    <property type="match status" value="1"/>
</dbReference>
<feature type="domain" description="Succinylglutamate desuccinylase/Aspartoacylase catalytic" evidence="6">
    <location>
        <begin position="43"/>
        <end position="233"/>
    </location>
</feature>
<dbReference type="InterPro" id="IPR043795">
    <property type="entry name" value="N-alpha-Ac-DABA-like"/>
</dbReference>
<evidence type="ECO:0000256" key="3">
    <source>
        <dbReference type="ARBA" id="ARBA00022801"/>
    </source>
</evidence>
<evidence type="ECO:0000256" key="5">
    <source>
        <dbReference type="SAM" id="MobiDB-lite"/>
    </source>
</evidence>
<dbReference type="Gene3D" id="3.40.630.10">
    <property type="entry name" value="Zn peptidases"/>
    <property type="match status" value="1"/>
</dbReference>
<dbReference type="Pfam" id="PF24827">
    <property type="entry name" value="AstE_AspA_cat"/>
    <property type="match status" value="1"/>
</dbReference>
<evidence type="ECO:0000256" key="4">
    <source>
        <dbReference type="ARBA" id="ARBA00022833"/>
    </source>
</evidence>
<keyword evidence="2" id="KW-0479">Metal-binding</keyword>